<dbReference type="Gene3D" id="3.30.70.1320">
    <property type="entry name" value="Multidrug efflux transporter AcrB pore domain like"/>
    <property type="match status" value="1"/>
</dbReference>
<dbReference type="Proteomes" id="UP000807850">
    <property type="component" value="Unassembled WGS sequence"/>
</dbReference>
<dbReference type="InterPro" id="IPR001036">
    <property type="entry name" value="Acrflvin-R"/>
</dbReference>
<proteinExistence type="predicted"/>
<dbReference type="PANTHER" id="PTHR32063">
    <property type="match status" value="1"/>
</dbReference>
<comment type="caution">
    <text evidence="1">The sequence shown here is derived from an EMBL/GenBank/DDBJ whole genome shotgun (WGS) entry which is preliminary data.</text>
</comment>
<dbReference type="SUPFAM" id="SSF82714">
    <property type="entry name" value="Multidrug efflux transporter AcrB TolC docking domain, DN and DC subdomains"/>
    <property type="match status" value="1"/>
</dbReference>
<dbReference type="Gene3D" id="3.30.70.1430">
    <property type="entry name" value="Multidrug efflux transporter AcrB pore domain"/>
    <property type="match status" value="1"/>
</dbReference>
<dbReference type="InterPro" id="IPR027463">
    <property type="entry name" value="AcrB_DN_DC_subdom"/>
</dbReference>
<sequence>MVGAIIDYCARHRTLVFVATALAVIGGLAALRGVPLDAIPDLSDPQVVLFTEWMGRSPDLVEDQVTYPIVSSLLGSPRVVAVRGQSMFGMSFIYVIFQEGTDPYWARSRVLETMNSIRARLPEGVTPTLGPDATSIGWVFQYALVDKSGRHDLAELRTFQDFHLRYALASVPGVAEVASVGGYQRQYQVEIDPVRLRAHGLELGEVTAAIRGSNGESGGRVIEMSGREYFVRGRGYVKTLDDLGRIALGVDPANGVPIRVADVATVSFGPDIRRGVSELDGEGEAVGGTIVMRYGENALTVIERVKARLKELMPSFPPGIELRVVYD</sequence>
<feature type="non-terminal residue" evidence="1">
    <location>
        <position position="327"/>
    </location>
</feature>
<dbReference type="PANTHER" id="PTHR32063:SF19">
    <property type="entry name" value="CATION EFFLUX SYSTEM PROTEIN CUSA"/>
    <property type="match status" value="1"/>
</dbReference>
<dbReference type="SUPFAM" id="SSF82693">
    <property type="entry name" value="Multidrug efflux transporter AcrB pore domain, PN1, PN2, PC1 and PC2 subdomains"/>
    <property type="match status" value="2"/>
</dbReference>
<dbReference type="GO" id="GO:0042910">
    <property type="term" value="F:xenobiotic transmembrane transporter activity"/>
    <property type="evidence" value="ECO:0007669"/>
    <property type="project" value="TreeGrafter"/>
</dbReference>
<dbReference type="Pfam" id="PF00873">
    <property type="entry name" value="ACR_tran"/>
    <property type="match status" value="1"/>
</dbReference>
<reference evidence="1" key="1">
    <citation type="submission" date="2020-07" db="EMBL/GenBank/DDBJ databases">
        <title>Huge and variable diversity of episymbiotic CPR bacteria and DPANN archaea in groundwater ecosystems.</title>
        <authorList>
            <person name="He C.Y."/>
            <person name="Keren R."/>
            <person name="Whittaker M."/>
            <person name="Farag I.F."/>
            <person name="Doudna J."/>
            <person name="Cate J.H.D."/>
            <person name="Banfield J.F."/>
        </authorList>
    </citation>
    <scope>NUCLEOTIDE SEQUENCE</scope>
    <source>
        <strain evidence="1">NC_groundwater_928_Pr1_S-0.2um_72_17</strain>
    </source>
</reference>
<evidence type="ECO:0000313" key="1">
    <source>
        <dbReference type="EMBL" id="MBI3538772.1"/>
    </source>
</evidence>
<dbReference type="Gene3D" id="1.20.1640.10">
    <property type="entry name" value="Multidrug efflux transporter AcrB transmembrane domain"/>
    <property type="match status" value="1"/>
</dbReference>
<dbReference type="EMBL" id="JACQAY010000025">
    <property type="protein sequence ID" value="MBI3538772.1"/>
    <property type="molecule type" value="Genomic_DNA"/>
</dbReference>
<organism evidence="1 2">
    <name type="scientific">Eiseniibacteriota bacterium</name>
    <dbReference type="NCBI Taxonomy" id="2212470"/>
    <lineage>
        <taxon>Bacteria</taxon>
        <taxon>Candidatus Eiseniibacteriota</taxon>
    </lineage>
</organism>
<dbReference type="GO" id="GO:0005886">
    <property type="term" value="C:plasma membrane"/>
    <property type="evidence" value="ECO:0007669"/>
    <property type="project" value="TreeGrafter"/>
</dbReference>
<name>A0A9D6L8B9_UNCEI</name>
<gene>
    <name evidence="1" type="ORF">HY076_00665</name>
</gene>
<dbReference type="AlphaFoldDB" id="A0A9D6L8B9"/>
<dbReference type="Gene3D" id="3.30.2090.10">
    <property type="entry name" value="Multidrug efflux transporter AcrB TolC docking domain, DN and DC subdomains"/>
    <property type="match status" value="1"/>
</dbReference>
<protein>
    <submittedName>
        <fullName evidence="1">Efflux RND transporter permease subunit</fullName>
    </submittedName>
</protein>
<accession>A0A9D6L8B9</accession>
<evidence type="ECO:0000313" key="2">
    <source>
        <dbReference type="Proteomes" id="UP000807850"/>
    </source>
</evidence>